<evidence type="ECO:0000256" key="2">
    <source>
        <dbReference type="ARBA" id="ARBA00022483"/>
    </source>
</evidence>
<comment type="caution">
    <text evidence="5">The sequence shown here is derived from an EMBL/GenBank/DDBJ whole genome shotgun (WGS) entry which is preliminary data.</text>
</comment>
<evidence type="ECO:0000256" key="3">
    <source>
        <dbReference type="SAM" id="MobiDB-lite"/>
    </source>
</evidence>
<dbReference type="PANTHER" id="PTHR10241:SF25">
    <property type="entry name" value="TOMOSYN, ISOFORM C"/>
    <property type="match status" value="1"/>
</dbReference>
<keyword evidence="6" id="KW-1185">Reference proteome</keyword>
<dbReference type="Pfam" id="PF08596">
    <property type="entry name" value="Lgl_C"/>
    <property type="match status" value="1"/>
</dbReference>
<protein>
    <submittedName>
        <fullName evidence="5">Lethal(2) giant larvae SRO7</fullName>
    </submittedName>
</protein>
<dbReference type="InterPro" id="IPR036322">
    <property type="entry name" value="WD40_repeat_dom_sf"/>
</dbReference>
<dbReference type="InterPro" id="IPR013905">
    <property type="entry name" value="Lgl_C_dom"/>
</dbReference>
<feature type="domain" description="Lethal giant larvae (Lgl)-like C-terminal" evidence="4">
    <location>
        <begin position="479"/>
        <end position="906"/>
    </location>
</feature>
<dbReference type="GO" id="GO:0045159">
    <property type="term" value="F:myosin II binding"/>
    <property type="evidence" value="ECO:0007669"/>
    <property type="project" value="TreeGrafter"/>
</dbReference>
<dbReference type="OrthoDB" id="5402144at2759"/>
<dbReference type="InterPro" id="IPR001680">
    <property type="entry name" value="WD40_rpt"/>
</dbReference>
<name>A0A1U7LTT2_NEOID</name>
<feature type="compositionally biased region" description="Polar residues" evidence="3">
    <location>
        <begin position="535"/>
        <end position="557"/>
    </location>
</feature>
<feature type="compositionally biased region" description="Basic and acidic residues" evidence="3">
    <location>
        <begin position="908"/>
        <end position="922"/>
    </location>
</feature>
<dbReference type="Gene3D" id="2.130.10.10">
    <property type="entry name" value="YVTN repeat-like/Quinoprotein amine dehydrogenase"/>
    <property type="match status" value="3"/>
</dbReference>
<evidence type="ECO:0000259" key="4">
    <source>
        <dbReference type="Pfam" id="PF08596"/>
    </source>
</evidence>
<dbReference type="Pfam" id="PF00400">
    <property type="entry name" value="WD40"/>
    <property type="match status" value="2"/>
</dbReference>
<dbReference type="SMART" id="SM00320">
    <property type="entry name" value="WD40"/>
    <property type="match status" value="6"/>
</dbReference>
<dbReference type="GO" id="GO:0019905">
    <property type="term" value="F:syntaxin binding"/>
    <property type="evidence" value="ECO:0007669"/>
    <property type="project" value="TreeGrafter"/>
</dbReference>
<dbReference type="OMA" id="QIYVFGQ"/>
<dbReference type="GO" id="GO:0005096">
    <property type="term" value="F:GTPase activator activity"/>
    <property type="evidence" value="ECO:0007669"/>
    <property type="project" value="TreeGrafter"/>
</dbReference>
<evidence type="ECO:0000313" key="5">
    <source>
        <dbReference type="EMBL" id="OLL26054.1"/>
    </source>
</evidence>
<dbReference type="GO" id="GO:0005737">
    <property type="term" value="C:cytoplasm"/>
    <property type="evidence" value="ECO:0007669"/>
    <property type="project" value="TreeGrafter"/>
</dbReference>
<reference evidence="5 6" key="1">
    <citation type="submission" date="2016-04" db="EMBL/GenBank/DDBJ databases">
        <title>Evolutionary innovation and constraint leading to complex multicellularity in the Ascomycota.</title>
        <authorList>
            <person name="Cisse O."/>
            <person name="Nguyen A."/>
            <person name="Hewitt D.A."/>
            <person name="Jedd G."/>
            <person name="Stajich J.E."/>
        </authorList>
    </citation>
    <scope>NUCLEOTIDE SEQUENCE [LARGE SCALE GENOMIC DNA]</scope>
    <source>
        <strain evidence="5 6">DAH-3</strain>
    </source>
</reference>
<organism evidence="5 6">
    <name type="scientific">Neolecta irregularis (strain DAH-3)</name>
    <dbReference type="NCBI Taxonomy" id="1198029"/>
    <lineage>
        <taxon>Eukaryota</taxon>
        <taxon>Fungi</taxon>
        <taxon>Dikarya</taxon>
        <taxon>Ascomycota</taxon>
        <taxon>Taphrinomycotina</taxon>
        <taxon>Neolectales</taxon>
        <taxon>Neolectaceae</taxon>
        <taxon>Neolecta</taxon>
    </lineage>
</organism>
<feature type="region of interest" description="Disordered" evidence="3">
    <location>
        <begin position="527"/>
        <end position="557"/>
    </location>
</feature>
<dbReference type="InterPro" id="IPR015943">
    <property type="entry name" value="WD40/YVTN_repeat-like_dom_sf"/>
</dbReference>
<dbReference type="EMBL" id="LXFE01000247">
    <property type="protein sequence ID" value="OLL26054.1"/>
    <property type="molecule type" value="Genomic_DNA"/>
</dbReference>
<evidence type="ECO:0000313" key="6">
    <source>
        <dbReference type="Proteomes" id="UP000186594"/>
    </source>
</evidence>
<keyword evidence="2" id="KW-0268">Exocytosis</keyword>
<dbReference type="PANTHER" id="PTHR10241">
    <property type="entry name" value="LETHAL 2 GIANT LARVAE PROTEIN"/>
    <property type="match status" value="1"/>
</dbReference>
<dbReference type="GO" id="GO:0006887">
    <property type="term" value="P:exocytosis"/>
    <property type="evidence" value="ECO:0007669"/>
    <property type="project" value="UniProtKB-KW"/>
</dbReference>
<dbReference type="GO" id="GO:0005886">
    <property type="term" value="C:plasma membrane"/>
    <property type="evidence" value="ECO:0007669"/>
    <property type="project" value="TreeGrafter"/>
</dbReference>
<dbReference type="Proteomes" id="UP000186594">
    <property type="component" value="Unassembled WGS sequence"/>
</dbReference>
<gene>
    <name evidence="5" type="ORF">NEOLI_002105</name>
</gene>
<proteinExistence type="inferred from homology"/>
<dbReference type="AlphaFoldDB" id="A0A1U7LTT2"/>
<evidence type="ECO:0000256" key="1">
    <source>
        <dbReference type="ARBA" id="ARBA00008070"/>
    </source>
</evidence>
<dbReference type="STRING" id="1198029.A0A1U7LTT2"/>
<sequence length="995" mass="110033">MTSFVSRVKHSLLTTAHPSLAQLPPPDTLHFNPTVRFGLHSAACASFHWAQGLLAVGTYAGTLHIFGCDSIHTILQLDNSAPCKHVLLHSDKAIVIDARGDLSVFSLESLTRILIHSVRGPVTCIHSDPALDWLFIAYQDGSVDVWDIDRDCLAPLHIPNLYRDPARQRISKKIPPLLSIALNPKDLSFLLLGYGIEGAVLYSFKEDKAVRFYDMPANAGLTQLTWNPNGTHFCVACDDGSLVFYDIKSERPICSRYLKDPSQSTEDPFVHREPIFRITWACREDPNDTFILVAGGANPETSMKGLHLIDYGPMPSSLTASANTIRDFYLFPKRFQLLAAAASVIDFCCIPTTSPHYSKCHNPSTALCMLSNCEIASLPIETNVDPPPAALQWISPTFYFITMLHMNYDIWRVLFEFCSTITFLHGGTPGKRTTRRFDMRQVVVTAHTDHTLRFWDISKGVLVHGPTLYLDQFERNPRVVKIDFAGYEFAIGFDTGQVSVFKLGVNVPKSHTSPVNEQGSFDRMTLEEATENDSPESPSQLPTHVRTQSRNSRKSVSPSLVRMLSDVKTPHGFIPIIRVDADRTEISSLRVSQIGLIAIGYESGVLALVDMRTADISFLGNLGHIRGKNNESAKNTDDTDIESVTALEFAVFALEDGEKCLCLLTGTSRGRVICHALFPDSQGLHRAHFKSSTEALSSPVHTIIPVTVEGGNAIATPANFAELLNGVCEAGMVYVITEKSVRVLRGVTSKIESFKFSENLLCLRANIFFLDDGRVLSCLMNNGSIHLYPLIGLETPIKVFQVPGPAINERLYVTATIWLLMDRLRRSVISSDGDVFIVNYETELSVYSIWGGIGSHANDTLFDPLKPNCPSRPTISTWQWIGGGSTYISAADLDLLIAGPDRPPSKQSLEKHAESRAEERGSPKSPSRGVSWGVFGDMTRQLSERGDKLRGVEDKFCELQNASGQWLKDVTEFANDQKKTVQKRALLGGLKNAFM</sequence>
<dbReference type="SUPFAM" id="SSF50978">
    <property type="entry name" value="WD40 repeat-like"/>
    <property type="match status" value="2"/>
</dbReference>
<accession>A0A1U7LTT2</accession>
<dbReference type="GO" id="GO:0006893">
    <property type="term" value="P:Golgi to plasma membrane transport"/>
    <property type="evidence" value="ECO:0007669"/>
    <property type="project" value="TreeGrafter"/>
</dbReference>
<feature type="region of interest" description="Disordered" evidence="3">
    <location>
        <begin position="904"/>
        <end position="933"/>
    </location>
</feature>
<comment type="similarity">
    <text evidence="1">Belongs to the WD repeat L(2)GL family.</text>
</comment>